<proteinExistence type="predicted"/>
<organism evidence="1 2">
    <name type="scientific">Portunus trituberculatus</name>
    <name type="common">Swimming crab</name>
    <name type="synonym">Neptunus trituberculatus</name>
    <dbReference type="NCBI Taxonomy" id="210409"/>
    <lineage>
        <taxon>Eukaryota</taxon>
        <taxon>Metazoa</taxon>
        <taxon>Ecdysozoa</taxon>
        <taxon>Arthropoda</taxon>
        <taxon>Crustacea</taxon>
        <taxon>Multicrustacea</taxon>
        <taxon>Malacostraca</taxon>
        <taxon>Eumalacostraca</taxon>
        <taxon>Eucarida</taxon>
        <taxon>Decapoda</taxon>
        <taxon>Pleocyemata</taxon>
        <taxon>Brachyura</taxon>
        <taxon>Eubrachyura</taxon>
        <taxon>Portunoidea</taxon>
        <taxon>Portunidae</taxon>
        <taxon>Portuninae</taxon>
        <taxon>Portunus</taxon>
    </lineage>
</organism>
<evidence type="ECO:0000313" key="2">
    <source>
        <dbReference type="Proteomes" id="UP000324222"/>
    </source>
</evidence>
<gene>
    <name evidence="1" type="ORF">E2C01_025631</name>
</gene>
<dbReference type="EMBL" id="VSRR010002604">
    <property type="protein sequence ID" value="MPC32321.1"/>
    <property type="molecule type" value="Genomic_DNA"/>
</dbReference>
<accession>A0A5B7EDT4</accession>
<keyword evidence="2" id="KW-1185">Reference proteome</keyword>
<reference evidence="1 2" key="1">
    <citation type="submission" date="2019-05" db="EMBL/GenBank/DDBJ databases">
        <title>Another draft genome of Portunus trituberculatus and its Hox gene families provides insights of decapod evolution.</title>
        <authorList>
            <person name="Jeong J.-H."/>
            <person name="Song I."/>
            <person name="Kim S."/>
            <person name="Choi T."/>
            <person name="Kim D."/>
            <person name="Ryu S."/>
            <person name="Kim W."/>
        </authorList>
    </citation>
    <scope>NUCLEOTIDE SEQUENCE [LARGE SCALE GENOMIC DNA]</scope>
    <source>
        <tissue evidence="1">Muscle</tissue>
    </source>
</reference>
<dbReference type="OrthoDB" id="6369556at2759"/>
<evidence type="ECO:0000313" key="1">
    <source>
        <dbReference type="EMBL" id="MPC32321.1"/>
    </source>
</evidence>
<name>A0A5B7EDT4_PORTR</name>
<dbReference type="Proteomes" id="UP000324222">
    <property type="component" value="Unassembled WGS sequence"/>
</dbReference>
<comment type="caution">
    <text evidence="1">The sequence shown here is derived from an EMBL/GenBank/DDBJ whole genome shotgun (WGS) entry which is preliminary data.</text>
</comment>
<protein>
    <submittedName>
        <fullName evidence="1">Uncharacterized protein</fullName>
    </submittedName>
</protein>
<dbReference type="AlphaFoldDB" id="A0A5B7EDT4"/>
<sequence length="89" mass="10436">MGFGNGKNVIHFQDQSVTRYRHLLHSLSHVHHYLCHTPEDRSSKFLPFLKLIDCAEKTREKKTSCHRPNITLNVWNQILRVEVGPEICE</sequence>